<evidence type="ECO:0000259" key="1">
    <source>
        <dbReference type="Pfam" id="PF24764"/>
    </source>
</evidence>
<dbReference type="EMBL" id="WHUW01000089">
    <property type="protein sequence ID" value="KAF8426138.1"/>
    <property type="molecule type" value="Genomic_DNA"/>
</dbReference>
<dbReference type="InterPro" id="IPR058913">
    <property type="entry name" value="Integrase_dom_put"/>
</dbReference>
<dbReference type="Pfam" id="PF24764">
    <property type="entry name" value="rva_4"/>
    <property type="match status" value="1"/>
</dbReference>
<accession>A0AAD4G7F3</accession>
<name>A0AAD4G7F3_BOLED</name>
<feature type="non-terminal residue" evidence="2">
    <location>
        <position position="105"/>
    </location>
</feature>
<organism evidence="2 3">
    <name type="scientific">Boletus edulis BED1</name>
    <dbReference type="NCBI Taxonomy" id="1328754"/>
    <lineage>
        <taxon>Eukaryota</taxon>
        <taxon>Fungi</taxon>
        <taxon>Dikarya</taxon>
        <taxon>Basidiomycota</taxon>
        <taxon>Agaricomycotina</taxon>
        <taxon>Agaricomycetes</taxon>
        <taxon>Agaricomycetidae</taxon>
        <taxon>Boletales</taxon>
        <taxon>Boletineae</taxon>
        <taxon>Boletaceae</taxon>
        <taxon>Boletoideae</taxon>
        <taxon>Boletus</taxon>
    </lineage>
</organism>
<feature type="domain" description="Integrase core" evidence="1">
    <location>
        <begin position="1"/>
        <end position="90"/>
    </location>
</feature>
<protein>
    <recommendedName>
        <fullName evidence="1">Integrase core domain-containing protein</fullName>
    </recommendedName>
</protein>
<reference evidence="2" key="1">
    <citation type="submission" date="2019-10" db="EMBL/GenBank/DDBJ databases">
        <authorList>
            <consortium name="DOE Joint Genome Institute"/>
            <person name="Kuo A."/>
            <person name="Miyauchi S."/>
            <person name="Kiss E."/>
            <person name="Drula E."/>
            <person name="Kohler A."/>
            <person name="Sanchez-Garcia M."/>
            <person name="Andreopoulos B."/>
            <person name="Barry K.W."/>
            <person name="Bonito G."/>
            <person name="Buee M."/>
            <person name="Carver A."/>
            <person name="Chen C."/>
            <person name="Cichocki N."/>
            <person name="Clum A."/>
            <person name="Culley D."/>
            <person name="Crous P.W."/>
            <person name="Fauchery L."/>
            <person name="Girlanda M."/>
            <person name="Hayes R."/>
            <person name="Keri Z."/>
            <person name="LaButti K."/>
            <person name="Lipzen A."/>
            <person name="Lombard V."/>
            <person name="Magnuson J."/>
            <person name="Maillard F."/>
            <person name="Morin E."/>
            <person name="Murat C."/>
            <person name="Nolan M."/>
            <person name="Ohm R."/>
            <person name="Pangilinan J."/>
            <person name="Pereira M."/>
            <person name="Perotto S."/>
            <person name="Peter M."/>
            <person name="Riley R."/>
            <person name="Sitrit Y."/>
            <person name="Stielow B."/>
            <person name="Szollosi G."/>
            <person name="Zifcakova L."/>
            <person name="Stursova M."/>
            <person name="Spatafora J.W."/>
            <person name="Tedersoo L."/>
            <person name="Vaario L.-M."/>
            <person name="Yamada A."/>
            <person name="Yan M."/>
            <person name="Wang P."/>
            <person name="Xu J."/>
            <person name="Bruns T."/>
            <person name="Baldrian P."/>
            <person name="Vilgalys R."/>
            <person name="Henrissat B."/>
            <person name="Grigoriev I.V."/>
            <person name="Hibbett D."/>
            <person name="Nagy L.G."/>
            <person name="Martin F.M."/>
        </authorList>
    </citation>
    <scope>NUCLEOTIDE SEQUENCE</scope>
    <source>
        <strain evidence="2">BED1</strain>
    </source>
</reference>
<dbReference type="Proteomes" id="UP001194468">
    <property type="component" value="Unassembled WGS sequence"/>
</dbReference>
<gene>
    <name evidence="2" type="ORF">L210DRAFT_785760</name>
</gene>
<feature type="non-terminal residue" evidence="2">
    <location>
        <position position="1"/>
    </location>
</feature>
<sequence length="105" mass="12381">RNSRIGRLWPEVGSQFGHRWKAFFSRLERLHSLGIEKSAHTWLLRTLFMDAISEDCEKFQAEWNLRPISGPTANNKKPQPQIREDQLQQVRHDAVDVPQHHTPFK</sequence>
<comment type="caution">
    <text evidence="2">The sequence shown here is derived from an EMBL/GenBank/DDBJ whole genome shotgun (WGS) entry which is preliminary data.</text>
</comment>
<keyword evidence="3" id="KW-1185">Reference proteome</keyword>
<evidence type="ECO:0000313" key="3">
    <source>
        <dbReference type="Proteomes" id="UP001194468"/>
    </source>
</evidence>
<reference evidence="2" key="2">
    <citation type="journal article" date="2020" name="Nat. Commun.">
        <title>Large-scale genome sequencing of mycorrhizal fungi provides insights into the early evolution of symbiotic traits.</title>
        <authorList>
            <person name="Miyauchi S."/>
            <person name="Kiss E."/>
            <person name="Kuo A."/>
            <person name="Drula E."/>
            <person name="Kohler A."/>
            <person name="Sanchez-Garcia M."/>
            <person name="Morin E."/>
            <person name="Andreopoulos B."/>
            <person name="Barry K.W."/>
            <person name="Bonito G."/>
            <person name="Buee M."/>
            <person name="Carver A."/>
            <person name="Chen C."/>
            <person name="Cichocki N."/>
            <person name="Clum A."/>
            <person name="Culley D."/>
            <person name="Crous P.W."/>
            <person name="Fauchery L."/>
            <person name="Girlanda M."/>
            <person name="Hayes R.D."/>
            <person name="Keri Z."/>
            <person name="LaButti K."/>
            <person name="Lipzen A."/>
            <person name="Lombard V."/>
            <person name="Magnuson J."/>
            <person name="Maillard F."/>
            <person name="Murat C."/>
            <person name="Nolan M."/>
            <person name="Ohm R.A."/>
            <person name="Pangilinan J."/>
            <person name="Pereira M.F."/>
            <person name="Perotto S."/>
            <person name="Peter M."/>
            <person name="Pfister S."/>
            <person name="Riley R."/>
            <person name="Sitrit Y."/>
            <person name="Stielow J.B."/>
            <person name="Szollosi G."/>
            <person name="Zifcakova L."/>
            <person name="Stursova M."/>
            <person name="Spatafora J.W."/>
            <person name="Tedersoo L."/>
            <person name="Vaario L.M."/>
            <person name="Yamada A."/>
            <person name="Yan M."/>
            <person name="Wang P."/>
            <person name="Xu J."/>
            <person name="Bruns T."/>
            <person name="Baldrian P."/>
            <person name="Vilgalys R."/>
            <person name="Dunand C."/>
            <person name="Henrissat B."/>
            <person name="Grigoriev I.V."/>
            <person name="Hibbett D."/>
            <person name="Nagy L.G."/>
            <person name="Martin F.M."/>
        </authorList>
    </citation>
    <scope>NUCLEOTIDE SEQUENCE</scope>
    <source>
        <strain evidence="2">BED1</strain>
    </source>
</reference>
<evidence type="ECO:0000313" key="2">
    <source>
        <dbReference type="EMBL" id="KAF8426138.1"/>
    </source>
</evidence>
<dbReference type="AlphaFoldDB" id="A0AAD4G7F3"/>
<proteinExistence type="predicted"/>